<evidence type="ECO:0000313" key="1">
    <source>
        <dbReference type="EMBL" id="KAG9389597.1"/>
    </source>
</evidence>
<gene>
    <name evidence="1" type="ORF">J8273_8890</name>
</gene>
<dbReference type="AlphaFoldDB" id="A0A8J6AZA5"/>
<dbReference type="EMBL" id="JAHDYR010000069">
    <property type="protein sequence ID" value="KAG9389597.1"/>
    <property type="molecule type" value="Genomic_DNA"/>
</dbReference>
<accession>A0A8J6AZA5</accession>
<proteinExistence type="predicted"/>
<comment type="caution">
    <text evidence="1">The sequence shown here is derived from an EMBL/GenBank/DDBJ whole genome shotgun (WGS) entry which is preliminary data.</text>
</comment>
<evidence type="ECO:0000313" key="2">
    <source>
        <dbReference type="Proteomes" id="UP000717585"/>
    </source>
</evidence>
<reference evidence="1" key="1">
    <citation type="submission" date="2021-05" db="EMBL/GenBank/DDBJ databases">
        <title>A free-living protist that lacks canonical eukaryotic 1 DNA replication and segregation systems.</title>
        <authorList>
            <person name="Salas-Leiva D.E."/>
            <person name="Tromer E.C."/>
            <person name="Curtis B.A."/>
            <person name="Jerlstrom-Hultqvist J."/>
            <person name="Kolisko M."/>
            <person name="Yi Z."/>
            <person name="Salas-Leiva J.S."/>
            <person name="Gallot-Lavallee L."/>
            <person name="Kops G.J.P.L."/>
            <person name="Archibald J.M."/>
            <person name="Simpson A.G.B."/>
            <person name="Roger A.J."/>
        </authorList>
    </citation>
    <scope>NUCLEOTIDE SEQUENCE</scope>
    <source>
        <strain evidence="1">BICM</strain>
    </source>
</reference>
<organism evidence="1 2">
    <name type="scientific">Carpediemonas membranifera</name>
    <dbReference type="NCBI Taxonomy" id="201153"/>
    <lineage>
        <taxon>Eukaryota</taxon>
        <taxon>Metamonada</taxon>
        <taxon>Carpediemonas-like organisms</taxon>
        <taxon>Carpediemonas</taxon>
    </lineage>
</organism>
<keyword evidence="2" id="KW-1185">Reference proteome</keyword>
<dbReference type="Proteomes" id="UP000717585">
    <property type="component" value="Unassembled WGS sequence"/>
</dbReference>
<name>A0A8J6AZA5_9EUKA</name>
<protein>
    <submittedName>
        <fullName evidence="1">Uncharacterized protein</fullName>
    </submittedName>
</protein>
<sequence>MKALDVNIGKCISASDLLVKDRLGVPMALRMAFFLKTGRVFRAPTSPRDEIRTITLAILYSKLQAISYEMEHDQPKWLAKIFYRDEAQAFHRSKYFVDKAISLLEGSMHPVTSLEELTIIERFAGIGKPNAALGDILANLLYQIRYADRTTQDVPGDVPTLLRLAFEDVSDEPAPGVLDERTYAGDTLDDLLEAIHTIAAQLTEYHRPVAVTWLKQAAIHLMAGEIKAWRRCMGVVDPPCMEDLPNDVMWAVMVTAGLKSKDKLDHFFVCEQRLEMFSKKLEEGETVHVGQRVYVRYGFRLFYRDLTGVDRRMTVPRVTALHPDKTGKRLAIVTIRGLYLVGLHPVTGVDHQEPVPVPISGLSAAAKFEAGLGRFEKDQMIDGVGFGQSCVYVTTPVGVVTVGHQWM</sequence>